<reference evidence="2" key="1">
    <citation type="journal article" date="2004" name="Nature">
        <title>Genome duplication in the teleost fish Tetraodon nigroviridis reveals the early vertebrate proto-karyotype.</title>
        <authorList>
            <person name="Jaillon O."/>
            <person name="Aury J.-M."/>
            <person name="Brunet F."/>
            <person name="Petit J.-L."/>
            <person name="Stange-Thomann N."/>
            <person name="Mauceli E."/>
            <person name="Bouneau L."/>
            <person name="Fischer C."/>
            <person name="Ozouf-Costaz C."/>
            <person name="Bernot A."/>
            <person name="Nicaud S."/>
            <person name="Jaffe D."/>
            <person name="Fisher S."/>
            <person name="Lutfalla G."/>
            <person name="Dossat C."/>
            <person name="Segurens B."/>
            <person name="Dasilva C."/>
            <person name="Salanoubat M."/>
            <person name="Levy M."/>
            <person name="Boudet N."/>
            <person name="Castellano S."/>
            <person name="Anthouard V."/>
            <person name="Jubin C."/>
            <person name="Castelli V."/>
            <person name="Katinka M."/>
            <person name="Vacherie B."/>
            <person name="Biemont C."/>
            <person name="Skalli Z."/>
            <person name="Cattolico L."/>
            <person name="Poulain J."/>
            <person name="De Berardinis V."/>
            <person name="Cruaud C."/>
            <person name="Duprat S."/>
            <person name="Brottier P."/>
            <person name="Coutanceau J.-P."/>
            <person name="Gouzy J."/>
            <person name="Parra G."/>
            <person name="Lardier G."/>
            <person name="Chapple C."/>
            <person name="McKernan K.J."/>
            <person name="McEwan P."/>
            <person name="Bosak S."/>
            <person name="Kellis M."/>
            <person name="Volff J.-N."/>
            <person name="Guigo R."/>
            <person name="Zody M.C."/>
            <person name="Mesirov J."/>
            <person name="Lindblad-Toh K."/>
            <person name="Birren B."/>
            <person name="Nusbaum C."/>
            <person name="Kahn D."/>
            <person name="Robinson-Rechavi M."/>
            <person name="Laudet V."/>
            <person name="Schachter V."/>
            <person name="Quetier F."/>
            <person name="Saurin W."/>
            <person name="Scarpelli C."/>
            <person name="Wincker P."/>
            <person name="Lander E.S."/>
            <person name="Weissenbach J."/>
            <person name="Roest Crollius H."/>
        </authorList>
    </citation>
    <scope>NUCLEOTIDE SEQUENCE [LARGE SCALE GENOMIC DNA]</scope>
</reference>
<sequence length="68" mass="8015">MRQPYSLTEGQRLERHSCQANGERTHMKVRQSQTDRRGRRERVVGLVKKTFPVNCWQICVVIVAHSHE</sequence>
<dbReference type="AlphaFoldDB" id="Q4RUM5"/>
<dbReference type="EMBL" id="CAAE01014993">
    <property type="protein sequence ID" value="CAG07907.1"/>
    <property type="molecule type" value="Genomic_DNA"/>
</dbReference>
<accession>Q4RUM5</accession>
<comment type="caution">
    <text evidence="2">The sequence shown here is derived from an EMBL/GenBank/DDBJ whole genome shotgun (WGS) entry which is preliminary data.</text>
</comment>
<reference evidence="2" key="2">
    <citation type="submission" date="2004-02" db="EMBL/GenBank/DDBJ databases">
        <authorList>
            <consortium name="Genoscope"/>
            <consortium name="Whitehead Institute Centre for Genome Research"/>
        </authorList>
    </citation>
    <scope>NUCLEOTIDE SEQUENCE</scope>
</reference>
<evidence type="ECO:0000313" key="2">
    <source>
        <dbReference type="EMBL" id="CAG07907.1"/>
    </source>
</evidence>
<evidence type="ECO:0000256" key="1">
    <source>
        <dbReference type="SAM" id="MobiDB-lite"/>
    </source>
</evidence>
<proteinExistence type="predicted"/>
<gene>
    <name evidence="2" type="ORF">GSTENG00028735001</name>
</gene>
<name>Q4RUM5_TETNG</name>
<organism evidence="2">
    <name type="scientific">Tetraodon nigroviridis</name>
    <name type="common">Spotted green pufferfish</name>
    <name type="synonym">Chelonodon nigroviridis</name>
    <dbReference type="NCBI Taxonomy" id="99883"/>
    <lineage>
        <taxon>Eukaryota</taxon>
        <taxon>Metazoa</taxon>
        <taxon>Chordata</taxon>
        <taxon>Craniata</taxon>
        <taxon>Vertebrata</taxon>
        <taxon>Euteleostomi</taxon>
        <taxon>Actinopterygii</taxon>
        <taxon>Neopterygii</taxon>
        <taxon>Teleostei</taxon>
        <taxon>Neoteleostei</taxon>
        <taxon>Acanthomorphata</taxon>
        <taxon>Eupercaria</taxon>
        <taxon>Tetraodontiformes</taxon>
        <taxon>Tetradontoidea</taxon>
        <taxon>Tetraodontidae</taxon>
        <taxon>Tetraodon</taxon>
    </lineage>
</organism>
<feature type="region of interest" description="Disordered" evidence="1">
    <location>
        <begin position="1"/>
        <end position="37"/>
    </location>
</feature>
<protein>
    <submittedName>
        <fullName evidence="2">(spotted green pufferfish) hypothetical protein</fullName>
    </submittedName>
</protein>
<dbReference type="KEGG" id="tng:GSTEN00028735G001"/>